<organism evidence="1">
    <name type="scientific">bioreactor metagenome</name>
    <dbReference type="NCBI Taxonomy" id="1076179"/>
    <lineage>
        <taxon>unclassified sequences</taxon>
        <taxon>metagenomes</taxon>
        <taxon>ecological metagenomes</taxon>
    </lineage>
</organism>
<name>A0A644SN64_9ZZZZ</name>
<evidence type="ECO:0000313" key="1">
    <source>
        <dbReference type="EMBL" id="MPL56036.1"/>
    </source>
</evidence>
<gene>
    <name evidence="1" type="ORF">SDC9_01518</name>
</gene>
<dbReference type="EMBL" id="VSSQ01000002">
    <property type="protein sequence ID" value="MPL56036.1"/>
    <property type="molecule type" value="Genomic_DNA"/>
</dbReference>
<accession>A0A644SN64</accession>
<dbReference type="AlphaFoldDB" id="A0A644SN64"/>
<protein>
    <submittedName>
        <fullName evidence="1">Uncharacterized protein</fullName>
    </submittedName>
</protein>
<sequence length="169" mass="19431">MKNKFTISFLSFCTLLLFLLVSFTKNKKISIEGNWKIVEVKTIKPDGTNSKVFPKESQAFFYKNHYSFCWTTQVSKNRNWAMTDSLKLDRYNQSIVNTGTFELKDSILITKAEFAMNPMFTHGIAKFKCSTKGDTLILKGLNVISSDNIQHPVYKNGAYFVTKLIKIKE</sequence>
<comment type="caution">
    <text evidence="1">The sequence shown here is derived from an EMBL/GenBank/DDBJ whole genome shotgun (WGS) entry which is preliminary data.</text>
</comment>
<proteinExistence type="predicted"/>
<reference evidence="1" key="1">
    <citation type="submission" date="2019-08" db="EMBL/GenBank/DDBJ databases">
        <authorList>
            <person name="Kucharzyk K."/>
            <person name="Murdoch R.W."/>
            <person name="Higgins S."/>
            <person name="Loffler F."/>
        </authorList>
    </citation>
    <scope>NUCLEOTIDE SEQUENCE</scope>
</reference>